<evidence type="ECO:0000313" key="1">
    <source>
        <dbReference type="EMBL" id="PYD49118.1"/>
    </source>
</evidence>
<dbReference type="EMBL" id="NOXG01000006">
    <property type="protein sequence ID" value="PYD75689.1"/>
    <property type="molecule type" value="Genomic_DNA"/>
</dbReference>
<name>A0A318QK69_9PROT</name>
<keyword evidence="4" id="KW-1185">Reference proteome</keyword>
<dbReference type="AlphaFoldDB" id="A0A318QK69"/>
<evidence type="ECO:0000313" key="2">
    <source>
        <dbReference type="EMBL" id="PYD75689.1"/>
    </source>
</evidence>
<dbReference type="Proteomes" id="UP000247609">
    <property type="component" value="Unassembled WGS sequence"/>
</dbReference>
<accession>A0A318QK69</accession>
<sequence length="86" mass="9276">MSDENTKDSSGNVVVYPTVSCGAEAVQDSVVILDLFMATSPEHLKSGDRRVVTALHPEQARHLARQLRDAADTVLKDKAIKDKAAS</sequence>
<comment type="caution">
    <text evidence="2">The sequence shown here is derived from an EMBL/GenBank/DDBJ whole genome shotgun (WGS) entry which is preliminary data.</text>
</comment>
<organism evidence="2 3">
    <name type="scientific">Novacetimonas pomaceti</name>
    <dbReference type="NCBI Taxonomy" id="2021998"/>
    <lineage>
        <taxon>Bacteria</taxon>
        <taxon>Pseudomonadati</taxon>
        <taxon>Pseudomonadota</taxon>
        <taxon>Alphaproteobacteria</taxon>
        <taxon>Acetobacterales</taxon>
        <taxon>Acetobacteraceae</taxon>
        <taxon>Novacetimonas</taxon>
    </lineage>
</organism>
<evidence type="ECO:0000313" key="3">
    <source>
        <dbReference type="Proteomes" id="UP000247609"/>
    </source>
</evidence>
<reference evidence="2 3" key="1">
    <citation type="submission" date="2017-07" db="EMBL/GenBank/DDBJ databases">
        <title>A draft genome sequence of Komagataeibacter sp. T5K1.</title>
        <authorList>
            <person name="Skraban J."/>
            <person name="Cleenwerck I."/>
            <person name="Vandamme P."/>
            <person name="Trcek J."/>
        </authorList>
    </citation>
    <scope>NUCLEOTIDE SEQUENCE [LARGE SCALE GENOMIC DNA]</scope>
    <source>
        <strain evidence="2 3">T5K1</strain>
    </source>
</reference>
<dbReference type="Proteomes" id="UP000248116">
    <property type="component" value="Unassembled WGS sequence"/>
</dbReference>
<dbReference type="EMBL" id="PRCW01000012">
    <property type="protein sequence ID" value="PYD49118.1"/>
    <property type="molecule type" value="Genomic_DNA"/>
</dbReference>
<gene>
    <name evidence="1" type="ORF">C3920_01150</name>
    <name evidence="2" type="ORF">CFR71_07745</name>
</gene>
<evidence type="ECO:0000313" key="4">
    <source>
        <dbReference type="Proteomes" id="UP000248116"/>
    </source>
</evidence>
<proteinExistence type="predicted"/>
<protein>
    <submittedName>
        <fullName evidence="2">Uncharacterized protein</fullName>
    </submittedName>
</protein>
<dbReference type="RefSeq" id="WP_110529653.1">
    <property type="nucleotide sequence ID" value="NZ_JAHRDT010000002.1"/>
</dbReference>
<reference evidence="1 4" key="2">
    <citation type="submission" date="2018-02" db="EMBL/GenBank/DDBJ databases">
        <authorList>
            <person name="Skraban J."/>
            <person name="Trcek J."/>
        </authorList>
    </citation>
    <scope>NUCLEOTIDE SEQUENCE [LARGE SCALE GENOMIC DNA]</scope>
    <source>
        <strain evidence="1 4">AV446</strain>
    </source>
</reference>